<keyword evidence="1" id="KW-0378">Hydrolase</keyword>
<gene>
    <name evidence="3" type="ORF">SAMN04489750_2587</name>
</gene>
<dbReference type="EMBL" id="UESZ01000001">
    <property type="protein sequence ID" value="SSA35237.1"/>
    <property type="molecule type" value="Genomic_DNA"/>
</dbReference>
<dbReference type="Pfam" id="PF00144">
    <property type="entry name" value="Beta-lactamase"/>
    <property type="match status" value="1"/>
</dbReference>
<dbReference type="SUPFAM" id="SSF56601">
    <property type="entry name" value="beta-lactamase/transpeptidase-like"/>
    <property type="match status" value="1"/>
</dbReference>
<keyword evidence="4" id="KW-1185">Reference proteome</keyword>
<proteinExistence type="predicted"/>
<dbReference type="PANTHER" id="PTHR43283">
    <property type="entry name" value="BETA-LACTAMASE-RELATED"/>
    <property type="match status" value="1"/>
</dbReference>
<evidence type="ECO:0000256" key="1">
    <source>
        <dbReference type="ARBA" id="ARBA00022801"/>
    </source>
</evidence>
<dbReference type="InterPro" id="IPR012338">
    <property type="entry name" value="Beta-lactam/transpept-like"/>
</dbReference>
<evidence type="ECO:0000313" key="4">
    <source>
        <dbReference type="Proteomes" id="UP000250028"/>
    </source>
</evidence>
<dbReference type="Gene3D" id="3.40.710.10">
    <property type="entry name" value="DD-peptidase/beta-lactamase superfamily"/>
    <property type="match status" value="1"/>
</dbReference>
<dbReference type="InterPro" id="IPR050789">
    <property type="entry name" value="Diverse_Enzym_Activities"/>
</dbReference>
<reference evidence="4" key="1">
    <citation type="submission" date="2016-10" db="EMBL/GenBank/DDBJ databases">
        <authorList>
            <person name="Varghese N."/>
            <person name="Submissions S."/>
        </authorList>
    </citation>
    <scope>NUCLEOTIDE SEQUENCE [LARGE SCALE GENOMIC DNA]</scope>
    <source>
        <strain evidence="4">DSM 22951</strain>
    </source>
</reference>
<accession>A0A2Y8ZZA5</accession>
<dbReference type="GO" id="GO:0016787">
    <property type="term" value="F:hydrolase activity"/>
    <property type="evidence" value="ECO:0007669"/>
    <property type="project" value="UniProtKB-KW"/>
</dbReference>
<dbReference type="AlphaFoldDB" id="A0A2Y8ZZA5"/>
<dbReference type="InterPro" id="IPR001466">
    <property type="entry name" value="Beta-lactam-related"/>
</dbReference>
<organism evidence="3 4">
    <name type="scientific">Branchiibius hedensis</name>
    <dbReference type="NCBI Taxonomy" id="672460"/>
    <lineage>
        <taxon>Bacteria</taxon>
        <taxon>Bacillati</taxon>
        <taxon>Actinomycetota</taxon>
        <taxon>Actinomycetes</taxon>
        <taxon>Micrococcales</taxon>
        <taxon>Dermacoccaceae</taxon>
        <taxon>Branchiibius</taxon>
    </lineage>
</organism>
<feature type="domain" description="Beta-lactamase-related" evidence="2">
    <location>
        <begin position="18"/>
        <end position="334"/>
    </location>
</feature>
<name>A0A2Y8ZZA5_9MICO</name>
<dbReference type="PANTHER" id="PTHR43283:SF11">
    <property type="entry name" value="BETA-LACTAMASE-RELATED DOMAIN-CONTAINING PROTEIN"/>
    <property type="match status" value="1"/>
</dbReference>
<sequence length="364" mass="37882">MNSLAPYVDRILALGTQRTHPAGTAIGFQRGDRREVGWGGYALSPTDGESGVPMWREALFDLASVTKLAVTTTLSMQLVASGELALEAPVALYLPQFPRPQITVEQLLTHTAGLEAWWPLYCTPGEPIAAICQLPLADDPGTRFNYSDLGVLLAGAVVSSVSGQPLDVAFAERVAAPLGLTARYGPVDPALAAASADSDGYEYAMLATSLPHPVPFGPSDFGGWRTGVVRGEVSDGNAAHAFGGVAAHAGLFASIDDLLTLGSALREGFVPRSVLQRFAEPSAANPAQAVGFRRRTLPGGGVVLEHPGFTGTYLGFALDEPLVVAAAATRLHGTVGPLPRDVPAELPVTVATADVVQLAWQAAT</sequence>
<protein>
    <submittedName>
        <fullName evidence="3">CubicO group peptidase, beta-lactamase class C family</fullName>
    </submittedName>
</protein>
<evidence type="ECO:0000313" key="3">
    <source>
        <dbReference type="EMBL" id="SSA35237.1"/>
    </source>
</evidence>
<dbReference type="RefSeq" id="WP_109686382.1">
    <property type="nucleotide sequence ID" value="NZ_QGDN01000001.1"/>
</dbReference>
<dbReference type="OrthoDB" id="4281716at2"/>
<dbReference type="Proteomes" id="UP000250028">
    <property type="component" value="Unassembled WGS sequence"/>
</dbReference>
<evidence type="ECO:0000259" key="2">
    <source>
        <dbReference type="Pfam" id="PF00144"/>
    </source>
</evidence>